<dbReference type="Proteomes" id="UP001374893">
    <property type="component" value="Chromosome"/>
</dbReference>
<keyword evidence="3" id="KW-1185">Reference proteome</keyword>
<dbReference type="RefSeq" id="WP_338690556.1">
    <property type="nucleotide sequence ID" value="NZ_AP024702.1"/>
</dbReference>
<evidence type="ECO:0000256" key="1">
    <source>
        <dbReference type="SAM" id="SignalP"/>
    </source>
</evidence>
<evidence type="ECO:0000313" key="3">
    <source>
        <dbReference type="Proteomes" id="UP001374893"/>
    </source>
</evidence>
<organism evidence="2 3">
    <name type="scientific">Haloferula helveola</name>
    <dbReference type="NCBI Taxonomy" id="490095"/>
    <lineage>
        <taxon>Bacteria</taxon>
        <taxon>Pseudomonadati</taxon>
        <taxon>Verrucomicrobiota</taxon>
        <taxon>Verrucomicrobiia</taxon>
        <taxon>Verrucomicrobiales</taxon>
        <taxon>Verrucomicrobiaceae</taxon>
        <taxon>Haloferula</taxon>
    </lineage>
</organism>
<gene>
    <name evidence="2" type="ORF">HAHE_19280</name>
</gene>
<dbReference type="EMBL" id="AP024702">
    <property type="protein sequence ID" value="BCX48020.1"/>
    <property type="molecule type" value="Genomic_DNA"/>
</dbReference>
<sequence length="185" mass="21078">MIATIRLLLVLASSMLMSEVTGKPGPDPFETAREQVDPELAGLYKRLFRFLVERDLQLVLNDFCDLEEYRTSHADRGLNQAASIENWTLARDEYLDDYRRLMNQLPKVGKRMSVVSVDTKGMQTQVTASGTTVRGVVLVVNYTSGLAKFEISPPPAYKVKGSARWKFSDRFERLIRFHSRSTELE</sequence>
<reference evidence="2 3" key="1">
    <citation type="submission" date="2021-06" db="EMBL/GenBank/DDBJ databases">
        <title>Complete genome of Haloferula helveola possessing various polysaccharide degrading enzymes.</title>
        <authorList>
            <person name="Takami H."/>
            <person name="Huang C."/>
            <person name="Hamasaki K."/>
        </authorList>
    </citation>
    <scope>NUCLEOTIDE SEQUENCE [LARGE SCALE GENOMIC DNA]</scope>
    <source>
        <strain evidence="2 3">CN-1</strain>
    </source>
</reference>
<evidence type="ECO:0000313" key="2">
    <source>
        <dbReference type="EMBL" id="BCX48020.1"/>
    </source>
</evidence>
<feature type="chain" id="PRO_5046136398" description="SnoaL-like domain-containing protein" evidence="1">
    <location>
        <begin position="23"/>
        <end position="185"/>
    </location>
</feature>
<proteinExistence type="predicted"/>
<accession>A0ABM7RK65</accession>
<keyword evidence="1" id="KW-0732">Signal</keyword>
<evidence type="ECO:0008006" key="4">
    <source>
        <dbReference type="Google" id="ProtNLM"/>
    </source>
</evidence>
<name>A0ABM7RK65_9BACT</name>
<feature type="signal peptide" evidence="1">
    <location>
        <begin position="1"/>
        <end position="22"/>
    </location>
</feature>
<protein>
    <recommendedName>
        <fullName evidence="4">SnoaL-like domain-containing protein</fullName>
    </recommendedName>
</protein>